<dbReference type="PROSITE" id="PS01215">
    <property type="entry name" value="MRP"/>
    <property type="match status" value="1"/>
</dbReference>
<evidence type="ECO:0000256" key="6">
    <source>
        <dbReference type="ARBA" id="ARBA00058094"/>
    </source>
</evidence>
<dbReference type="Pfam" id="PF01883">
    <property type="entry name" value="FeS_assembly_P"/>
    <property type="match status" value="1"/>
</dbReference>
<dbReference type="Gene3D" id="3.40.50.300">
    <property type="entry name" value="P-loop containing nucleotide triphosphate hydrolases"/>
    <property type="match status" value="1"/>
</dbReference>
<dbReference type="PANTHER" id="PTHR42961">
    <property type="entry name" value="IRON-SULFUR PROTEIN NUBPL"/>
    <property type="match status" value="1"/>
</dbReference>
<dbReference type="InterPro" id="IPR033756">
    <property type="entry name" value="YlxH/NBP35"/>
</dbReference>
<gene>
    <name evidence="11" type="ORF">FYC77_17650</name>
</gene>
<dbReference type="GO" id="GO:0046872">
    <property type="term" value="F:metal ion binding"/>
    <property type="evidence" value="ECO:0007669"/>
    <property type="project" value="UniProtKB-KW"/>
</dbReference>
<evidence type="ECO:0000256" key="2">
    <source>
        <dbReference type="ARBA" id="ARBA00022741"/>
    </source>
</evidence>
<keyword evidence="8" id="KW-0378">Hydrolase</keyword>
<sequence>MTVSESQLRERLRTVEDPALGIDIVSLGLVTDIRIADGVANITLAFNAPYAPDEMAMGDRIREVVADLGLETRLSVTIPQRNSADPLPGVRNVIAVSSGKGGVGKTTVATNLAAGLADAGARVGLLDGDIYGPNVPKMIGIDGEPGMTDDGTLVPPEAYGLKVISMAFLTREDDDPAVLRGPMVDKILIQLIEEVEWGNLDYLVVDLPPGTGDAQLTLLQTLPVTGSVVVTTPEEVATDDVRKGIEMFRNHDTPVLGIAENMSAYHCPDCGGEHALFGSGGGREVAETYDVPLLEEIPMNPEIRTRSDDGAPVVLWETEASEPFEDLVESVTNRVGAINRADVAGIDPDDPSRDELTTPTAYGGLENGDETPSATDHDGASAVDSLEATPDAVEDDDEPLDDGDERVTADKDERDGDEEDETRSFGGLDVSDRR</sequence>
<organism evidence="11 12">
    <name type="scientific">Natrialba swarupiae</name>
    <dbReference type="NCBI Taxonomy" id="2448032"/>
    <lineage>
        <taxon>Archaea</taxon>
        <taxon>Methanobacteriati</taxon>
        <taxon>Methanobacteriota</taxon>
        <taxon>Stenosarchaea group</taxon>
        <taxon>Halobacteria</taxon>
        <taxon>Halobacteriales</taxon>
        <taxon>Natrialbaceae</taxon>
        <taxon>Natrialba</taxon>
    </lineage>
</organism>
<dbReference type="GO" id="GO:0005524">
    <property type="term" value="F:ATP binding"/>
    <property type="evidence" value="ECO:0007669"/>
    <property type="project" value="UniProtKB-UniRule"/>
</dbReference>
<evidence type="ECO:0000313" key="12">
    <source>
        <dbReference type="Proteomes" id="UP000324104"/>
    </source>
</evidence>
<protein>
    <recommendedName>
        <fullName evidence="7 8">Iron-sulfur cluster carrier protein</fullName>
    </recommendedName>
</protein>
<dbReference type="Gene3D" id="3.30.300.130">
    <property type="entry name" value="Fe-S cluster assembly (FSCA)"/>
    <property type="match status" value="1"/>
</dbReference>
<comment type="caution">
    <text evidence="11">The sequence shown here is derived from an EMBL/GenBank/DDBJ whole genome shotgun (WGS) entry which is preliminary data.</text>
</comment>
<evidence type="ECO:0000256" key="9">
    <source>
        <dbReference type="SAM" id="MobiDB-lite"/>
    </source>
</evidence>
<evidence type="ECO:0000256" key="3">
    <source>
        <dbReference type="ARBA" id="ARBA00022840"/>
    </source>
</evidence>
<dbReference type="InterPro" id="IPR034904">
    <property type="entry name" value="FSCA_dom_sf"/>
</dbReference>
<evidence type="ECO:0000313" key="11">
    <source>
        <dbReference type="EMBL" id="TYT60679.1"/>
    </source>
</evidence>
<feature type="binding site" evidence="8">
    <location>
        <begin position="99"/>
        <end position="106"/>
    </location>
    <ligand>
        <name>ATP</name>
        <dbReference type="ChEBI" id="CHEBI:30616"/>
    </ligand>
</feature>
<keyword evidence="12" id="KW-1185">Reference proteome</keyword>
<dbReference type="SUPFAM" id="SSF117916">
    <property type="entry name" value="Fe-S cluster assembly (FSCA) domain-like"/>
    <property type="match status" value="1"/>
</dbReference>
<evidence type="ECO:0000256" key="8">
    <source>
        <dbReference type="HAMAP-Rule" id="MF_02040"/>
    </source>
</evidence>
<proteinExistence type="inferred from homology"/>
<keyword evidence="3 8" id="KW-0067">ATP-binding</keyword>
<dbReference type="FunFam" id="3.40.50.300:FF:001119">
    <property type="entry name" value="Iron-sulfur cluster carrier protein"/>
    <property type="match status" value="1"/>
</dbReference>
<keyword evidence="1 8" id="KW-0479">Metal-binding</keyword>
<feature type="region of interest" description="Disordered" evidence="9">
    <location>
        <begin position="342"/>
        <end position="434"/>
    </location>
</feature>
<dbReference type="Proteomes" id="UP000324104">
    <property type="component" value="Unassembled WGS sequence"/>
</dbReference>
<dbReference type="GO" id="GO:0016887">
    <property type="term" value="F:ATP hydrolysis activity"/>
    <property type="evidence" value="ECO:0007669"/>
    <property type="project" value="UniProtKB-UniRule"/>
</dbReference>
<name>A0A5D5AFV5_9EURY</name>
<dbReference type="InterPro" id="IPR019591">
    <property type="entry name" value="Mrp/NBP35_ATP-bd"/>
</dbReference>
<feature type="domain" description="MIP18 family-like" evidence="10">
    <location>
        <begin position="6"/>
        <end position="70"/>
    </location>
</feature>
<dbReference type="SUPFAM" id="SSF52540">
    <property type="entry name" value="P-loop containing nucleoside triphosphate hydrolases"/>
    <property type="match status" value="1"/>
</dbReference>
<dbReference type="AlphaFoldDB" id="A0A5D5AFV5"/>
<dbReference type="InterPro" id="IPR044304">
    <property type="entry name" value="NUBPL-like"/>
</dbReference>
<dbReference type="InterPro" id="IPR002744">
    <property type="entry name" value="MIP18-like"/>
</dbReference>
<evidence type="ECO:0000256" key="7">
    <source>
        <dbReference type="ARBA" id="ARBA00074706"/>
    </source>
</evidence>
<dbReference type="GO" id="GO:0051539">
    <property type="term" value="F:4 iron, 4 sulfur cluster binding"/>
    <property type="evidence" value="ECO:0007669"/>
    <property type="project" value="TreeGrafter"/>
</dbReference>
<dbReference type="InterPro" id="IPR000808">
    <property type="entry name" value="Mrp-like_CS"/>
</dbReference>
<comment type="function">
    <text evidence="6 8">Binds and transfers iron-sulfur (Fe-S) clusters to target apoproteins. Can hydrolyze ATP.</text>
</comment>
<keyword evidence="5 8" id="KW-0411">Iron-sulfur</keyword>
<comment type="similarity">
    <text evidence="8">Belongs to the Mrp/NBP35 ATP-binding proteins family.</text>
</comment>
<comment type="subunit">
    <text evidence="8">Homodimer.</text>
</comment>
<dbReference type="InterPro" id="IPR027417">
    <property type="entry name" value="P-loop_NTPase"/>
</dbReference>
<dbReference type="HAMAP" id="MF_02040">
    <property type="entry name" value="Mrp_NBP35"/>
    <property type="match status" value="1"/>
</dbReference>
<dbReference type="GO" id="GO:0016226">
    <property type="term" value="P:iron-sulfur cluster assembly"/>
    <property type="evidence" value="ECO:0007669"/>
    <property type="project" value="InterPro"/>
</dbReference>
<dbReference type="CDD" id="cd02037">
    <property type="entry name" value="Mrp_NBP35"/>
    <property type="match status" value="1"/>
</dbReference>
<evidence type="ECO:0000259" key="10">
    <source>
        <dbReference type="Pfam" id="PF01883"/>
    </source>
</evidence>
<accession>A0A5D5AFV5</accession>
<evidence type="ECO:0000256" key="5">
    <source>
        <dbReference type="ARBA" id="ARBA00023014"/>
    </source>
</evidence>
<reference evidence="11 12" key="1">
    <citation type="submission" date="2019-08" db="EMBL/GenBank/DDBJ databases">
        <title>Archaea genome.</title>
        <authorList>
            <person name="Kajale S."/>
            <person name="Shouche Y."/>
            <person name="Deshpande N."/>
            <person name="Sharma A."/>
        </authorList>
    </citation>
    <scope>NUCLEOTIDE SEQUENCE [LARGE SCALE GENOMIC DNA]</scope>
    <source>
        <strain evidence="11 12">ESP3B_9</strain>
    </source>
</reference>
<evidence type="ECO:0000256" key="1">
    <source>
        <dbReference type="ARBA" id="ARBA00022723"/>
    </source>
</evidence>
<evidence type="ECO:0000256" key="4">
    <source>
        <dbReference type="ARBA" id="ARBA00023004"/>
    </source>
</evidence>
<dbReference type="PANTHER" id="PTHR42961:SF2">
    <property type="entry name" value="IRON-SULFUR PROTEIN NUBPL"/>
    <property type="match status" value="1"/>
</dbReference>
<dbReference type="EMBL" id="VTAW01000033">
    <property type="protein sequence ID" value="TYT60679.1"/>
    <property type="molecule type" value="Genomic_DNA"/>
</dbReference>
<feature type="compositionally biased region" description="Basic and acidic residues" evidence="9">
    <location>
        <begin position="405"/>
        <end position="414"/>
    </location>
</feature>
<keyword evidence="4 8" id="KW-0408">Iron</keyword>
<dbReference type="Pfam" id="PF10609">
    <property type="entry name" value="ParA"/>
    <property type="match status" value="1"/>
</dbReference>
<keyword evidence="2 8" id="KW-0547">Nucleotide-binding</keyword>
<feature type="compositionally biased region" description="Acidic residues" evidence="9">
    <location>
        <begin position="392"/>
        <end position="404"/>
    </location>
</feature>
<dbReference type="GO" id="GO:0140663">
    <property type="term" value="F:ATP-dependent FeS chaperone activity"/>
    <property type="evidence" value="ECO:0007669"/>
    <property type="project" value="InterPro"/>
</dbReference>